<name>A0A1R0FBH5_9HYPH</name>
<keyword evidence="1" id="KW-0732">Signal</keyword>
<evidence type="ECO:0000313" key="2">
    <source>
        <dbReference type="EMBL" id="OLY44346.1"/>
    </source>
</evidence>
<gene>
    <name evidence="2" type="ORF">PEB0149_018150</name>
</gene>
<dbReference type="RefSeq" id="WP_075869490.1">
    <property type="nucleotide sequence ID" value="NZ_CALYQA010000002.1"/>
</dbReference>
<evidence type="ECO:0000313" key="3">
    <source>
        <dbReference type="Proteomes" id="UP000187344"/>
    </source>
</evidence>
<reference evidence="2 3" key="1">
    <citation type="submission" date="2016-12" db="EMBL/GenBank/DDBJ databases">
        <title>Comparative genomics of Bartonella apis.</title>
        <authorList>
            <person name="Engel P."/>
        </authorList>
    </citation>
    <scope>NUCLEOTIDE SEQUENCE [LARGE SCALE GENOMIC DNA]</scope>
    <source>
        <strain evidence="2 3">PEB0149</strain>
    </source>
</reference>
<sequence length="161" mass="18032">MFIKRFVIALCLIVFPVAAFSEDAPKQDDKQNEFYLSPTGNPKIIAEYPLNEAFLVKMENVQKEMSESTIRLSESETGNDGSIDGLIKTISKDERVMNILKKNALEPKDYVVGYLALQASLAAASSLEDQDAIFDDSTTVSKENLEFGKQFADRIRKVLEQ</sequence>
<feature type="chain" id="PRO_5012435419" evidence="1">
    <location>
        <begin position="20"/>
        <end position="161"/>
    </location>
</feature>
<accession>A0A1R0FBH5</accession>
<dbReference type="EMBL" id="LXYT01000001">
    <property type="protein sequence ID" value="OLY44346.1"/>
    <property type="molecule type" value="Genomic_DNA"/>
</dbReference>
<feature type="signal peptide" evidence="1">
    <location>
        <begin position="1"/>
        <end position="19"/>
    </location>
</feature>
<keyword evidence="3" id="KW-1185">Reference proteome</keyword>
<dbReference type="Proteomes" id="UP000187344">
    <property type="component" value="Unassembled WGS sequence"/>
</dbReference>
<dbReference type="AlphaFoldDB" id="A0A1R0FBH5"/>
<proteinExistence type="predicted"/>
<protein>
    <submittedName>
        <fullName evidence="2">Uncharacterized protein</fullName>
    </submittedName>
</protein>
<dbReference type="OrthoDB" id="7923635at2"/>
<organism evidence="2 3">
    <name type="scientific">Bartonella apis</name>
    <dbReference type="NCBI Taxonomy" id="1686310"/>
    <lineage>
        <taxon>Bacteria</taxon>
        <taxon>Pseudomonadati</taxon>
        <taxon>Pseudomonadota</taxon>
        <taxon>Alphaproteobacteria</taxon>
        <taxon>Hyphomicrobiales</taxon>
        <taxon>Bartonellaceae</taxon>
        <taxon>Bartonella</taxon>
    </lineage>
</organism>
<evidence type="ECO:0000256" key="1">
    <source>
        <dbReference type="SAM" id="SignalP"/>
    </source>
</evidence>
<comment type="caution">
    <text evidence="2">The sequence shown here is derived from an EMBL/GenBank/DDBJ whole genome shotgun (WGS) entry which is preliminary data.</text>
</comment>